<evidence type="ECO:0000259" key="7">
    <source>
        <dbReference type="Pfam" id="PF02800"/>
    </source>
</evidence>
<keyword evidence="10" id="KW-1185">Reference proteome</keyword>
<dbReference type="Pfam" id="PF02803">
    <property type="entry name" value="Thiolase_C"/>
    <property type="match status" value="1"/>
</dbReference>
<dbReference type="PANTHER" id="PTHR10836">
    <property type="entry name" value="GLYCERALDEHYDE 3-PHOSPHATE DEHYDROGENASE"/>
    <property type="match status" value="1"/>
</dbReference>
<evidence type="ECO:0000256" key="4">
    <source>
        <dbReference type="ARBA" id="ARBA00023002"/>
    </source>
</evidence>
<gene>
    <name evidence="9" type="ORF">V6N11_061720</name>
</gene>
<keyword evidence="5" id="KW-0520">NAD</keyword>
<evidence type="ECO:0000256" key="5">
    <source>
        <dbReference type="ARBA" id="ARBA00023027"/>
    </source>
</evidence>
<proteinExistence type="inferred from homology"/>
<name>A0ABR2N702_9ROSI</name>
<evidence type="ECO:0000313" key="9">
    <source>
        <dbReference type="EMBL" id="KAK8971883.1"/>
    </source>
</evidence>
<dbReference type="PANTHER" id="PTHR10836:SF112">
    <property type="entry name" value="GLYCERALDEHYDE-3-PHOSPHATE DEHYDROGENASE GAPC1, CYTOSOLIC-RELATED"/>
    <property type="match status" value="1"/>
</dbReference>
<evidence type="ECO:0000256" key="3">
    <source>
        <dbReference type="ARBA" id="ARBA00013119"/>
    </source>
</evidence>
<protein>
    <recommendedName>
        <fullName evidence="3">glyceraldehyde-3-phosphate dehydrogenase (phosphorylating)</fullName>
        <ecNumber evidence="3">1.2.1.12</ecNumber>
    </recommendedName>
</protein>
<dbReference type="Gene3D" id="3.40.47.10">
    <property type="match status" value="1"/>
</dbReference>
<reference evidence="9 10" key="1">
    <citation type="journal article" date="2024" name="G3 (Bethesda)">
        <title>Genome assembly of Hibiscus sabdariffa L. provides insights into metabolisms of medicinal natural products.</title>
        <authorList>
            <person name="Kim T."/>
        </authorList>
    </citation>
    <scope>NUCLEOTIDE SEQUENCE [LARGE SCALE GENOMIC DNA]</scope>
    <source>
        <strain evidence="9">TK-2024</strain>
        <tissue evidence="9">Old leaves</tissue>
    </source>
</reference>
<dbReference type="Gene3D" id="3.30.360.10">
    <property type="entry name" value="Dihydrodipicolinate Reductase, domain 2"/>
    <property type="match status" value="1"/>
</dbReference>
<keyword evidence="6" id="KW-0324">Glycolysis</keyword>
<dbReference type="SUPFAM" id="SSF55347">
    <property type="entry name" value="Glyceraldehyde-3-phosphate dehydrogenase-like, C-terminal domain"/>
    <property type="match status" value="1"/>
</dbReference>
<dbReference type="PRINTS" id="PR00078">
    <property type="entry name" value="G3PDHDRGNASE"/>
</dbReference>
<evidence type="ECO:0000256" key="1">
    <source>
        <dbReference type="ARBA" id="ARBA00004869"/>
    </source>
</evidence>
<accession>A0ABR2N702</accession>
<comment type="caution">
    <text evidence="9">The sequence shown here is derived from an EMBL/GenBank/DDBJ whole genome shotgun (WGS) entry which is preliminary data.</text>
</comment>
<dbReference type="EMBL" id="JBBPBN010000238">
    <property type="protein sequence ID" value="KAK8971883.1"/>
    <property type="molecule type" value="Genomic_DNA"/>
</dbReference>
<dbReference type="InterPro" id="IPR020831">
    <property type="entry name" value="GlycerAld/Erythrose_P_DH"/>
</dbReference>
<evidence type="ECO:0000256" key="2">
    <source>
        <dbReference type="ARBA" id="ARBA00007406"/>
    </source>
</evidence>
<keyword evidence="4" id="KW-0560">Oxidoreductase</keyword>
<comment type="pathway">
    <text evidence="1">Carbohydrate degradation; glycolysis; pyruvate from D-glyceraldehyde 3-phosphate: step 1/5.</text>
</comment>
<dbReference type="Pfam" id="PF02800">
    <property type="entry name" value="Gp_dh_C"/>
    <property type="match status" value="1"/>
</dbReference>
<dbReference type="InterPro" id="IPR020617">
    <property type="entry name" value="Thiolase_C"/>
</dbReference>
<evidence type="ECO:0000256" key="6">
    <source>
        <dbReference type="ARBA" id="ARBA00023152"/>
    </source>
</evidence>
<dbReference type="Proteomes" id="UP001396334">
    <property type="component" value="Unassembled WGS sequence"/>
</dbReference>
<dbReference type="SUPFAM" id="SSF53901">
    <property type="entry name" value="Thiolase-like"/>
    <property type="match status" value="1"/>
</dbReference>
<sequence>MLPSACCLQHHLRLYSRSPSATVAGGLNHHARTGVSFRVPIPDVSIVDLTVRLEKFVSYNEIKAAIKEESEGKLKGILGYTEDDVASSDFIGRAYSQQGRYCYERELRETHFLTFASQFVYSYKKLGLDRGKVNVNGGVIALGHPLGATDWTARTKVYDKLHDPVGAKTRIIKLLSRLLICIW</sequence>
<dbReference type="InterPro" id="IPR020829">
    <property type="entry name" value="GlycerAld_3-P_DH_cat"/>
</dbReference>
<dbReference type="EC" id="1.2.1.12" evidence="3"/>
<organism evidence="9 10">
    <name type="scientific">Hibiscus sabdariffa</name>
    <name type="common">roselle</name>
    <dbReference type="NCBI Taxonomy" id="183260"/>
    <lineage>
        <taxon>Eukaryota</taxon>
        <taxon>Viridiplantae</taxon>
        <taxon>Streptophyta</taxon>
        <taxon>Embryophyta</taxon>
        <taxon>Tracheophyta</taxon>
        <taxon>Spermatophyta</taxon>
        <taxon>Magnoliopsida</taxon>
        <taxon>eudicotyledons</taxon>
        <taxon>Gunneridae</taxon>
        <taxon>Pentapetalae</taxon>
        <taxon>rosids</taxon>
        <taxon>malvids</taxon>
        <taxon>Malvales</taxon>
        <taxon>Malvaceae</taxon>
        <taxon>Malvoideae</taxon>
        <taxon>Hibiscus</taxon>
    </lineage>
</organism>
<feature type="domain" description="Thiolase C-terminal" evidence="8">
    <location>
        <begin position="114"/>
        <end position="154"/>
    </location>
</feature>
<feature type="domain" description="Glyceraldehyde 3-phosphate dehydrogenase catalytic" evidence="7">
    <location>
        <begin position="33"/>
        <end position="97"/>
    </location>
</feature>
<evidence type="ECO:0000313" key="10">
    <source>
        <dbReference type="Proteomes" id="UP001396334"/>
    </source>
</evidence>
<evidence type="ECO:0000259" key="8">
    <source>
        <dbReference type="Pfam" id="PF02803"/>
    </source>
</evidence>
<dbReference type="InterPro" id="IPR016039">
    <property type="entry name" value="Thiolase-like"/>
</dbReference>
<comment type="similarity">
    <text evidence="2">Belongs to the glyceraldehyde-3-phosphate dehydrogenase family.</text>
</comment>